<evidence type="ECO:0000313" key="3">
    <source>
        <dbReference type="EMBL" id="KAJ1105881.1"/>
    </source>
</evidence>
<accession>A0AAV7MR78</accession>
<name>A0AAV7MR78_PLEWA</name>
<keyword evidence="4" id="KW-1185">Reference proteome</keyword>
<feature type="compositionally biased region" description="Polar residues" evidence="2">
    <location>
        <begin position="1"/>
        <end position="16"/>
    </location>
</feature>
<reference evidence="3" key="1">
    <citation type="journal article" date="2022" name="bioRxiv">
        <title>Sequencing and chromosome-scale assembly of the giantPleurodeles waltlgenome.</title>
        <authorList>
            <person name="Brown T."/>
            <person name="Elewa A."/>
            <person name="Iarovenko S."/>
            <person name="Subramanian E."/>
            <person name="Araus A.J."/>
            <person name="Petzold A."/>
            <person name="Susuki M."/>
            <person name="Suzuki K.-i.T."/>
            <person name="Hayashi T."/>
            <person name="Toyoda A."/>
            <person name="Oliveira C."/>
            <person name="Osipova E."/>
            <person name="Leigh N.D."/>
            <person name="Simon A."/>
            <person name="Yun M.H."/>
        </authorList>
    </citation>
    <scope>NUCLEOTIDE SEQUENCE</scope>
    <source>
        <strain evidence="3">20211129_DDA</strain>
        <tissue evidence="3">Liver</tissue>
    </source>
</reference>
<comment type="caution">
    <text evidence="3">The sequence shown here is derived from an EMBL/GenBank/DDBJ whole genome shotgun (WGS) entry which is preliminary data.</text>
</comment>
<organism evidence="3 4">
    <name type="scientific">Pleurodeles waltl</name>
    <name type="common">Iberian ribbed newt</name>
    <dbReference type="NCBI Taxonomy" id="8319"/>
    <lineage>
        <taxon>Eukaryota</taxon>
        <taxon>Metazoa</taxon>
        <taxon>Chordata</taxon>
        <taxon>Craniata</taxon>
        <taxon>Vertebrata</taxon>
        <taxon>Euteleostomi</taxon>
        <taxon>Amphibia</taxon>
        <taxon>Batrachia</taxon>
        <taxon>Caudata</taxon>
        <taxon>Salamandroidea</taxon>
        <taxon>Salamandridae</taxon>
        <taxon>Pleurodelinae</taxon>
        <taxon>Pleurodeles</taxon>
    </lineage>
</organism>
<dbReference type="EMBL" id="JANPWB010000013">
    <property type="protein sequence ID" value="KAJ1105881.1"/>
    <property type="molecule type" value="Genomic_DNA"/>
</dbReference>
<evidence type="ECO:0000256" key="1">
    <source>
        <dbReference type="SAM" id="Coils"/>
    </source>
</evidence>
<protein>
    <submittedName>
        <fullName evidence="3">Uncharacterized protein</fullName>
    </submittedName>
</protein>
<proteinExistence type="predicted"/>
<feature type="coiled-coil region" evidence="1">
    <location>
        <begin position="102"/>
        <end position="129"/>
    </location>
</feature>
<dbReference type="AlphaFoldDB" id="A0AAV7MR78"/>
<evidence type="ECO:0000313" key="4">
    <source>
        <dbReference type="Proteomes" id="UP001066276"/>
    </source>
</evidence>
<gene>
    <name evidence="3" type="ORF">NDU88_003285</name>
</gene>
<dbReference type="Proteomes" id="UP001066276">
    <property type="component" value="Chromosome 9"/>
</dbReference>
<keyword evidence="1" id="KW-0175">Coiled coil</keyword>
<evidence type="ECO:0000256" key="2">
    <source>
        <dbReference type="SAM" id="MobiDB-lite"/>
    </source>
</evidence>
<sequence>MSTMRAKSNSLKSSVAGSGEVSHSTDSSDTTLESLRHLETTLQTHSVKFDKVLQAILDTRTSLESRINAISIEVNLLHVDYRKLVGHVEEAEYILATMRPMVQDVHTRLQRIEEDMATLQRRAKDADGHSRCNNIH</sequence>
<feature type="region of interest" description="Disordered" evidence="2">
    <location>
        <begin position="1"/>
        <end position="32"/>
    </location>
</feature>